<feature type="compositionally biased region" description="Basic residues" evidence="3">
    <location>
        <begin position="201"/>
        <end position="216"/>
    </location>
</feature>
<dbReference type="InterPro" id="IPR031052">
    <property type="entry name" value="FHY3/FAR1"/>
</dbReference>
<keyword evidence="6" id="KW-1185">Reference proteome</keyword>
<evidence type="ECO:0000256" key="3">
    <source>
        <dbReference type="SAM" id="MobiDB-lite"/>
    </source>
</evidence>
<keyword evidence="2" id="KW-0539">Nucleus</keyword>
<dbReference type="AlphaFoldDB" id="A0AAD3XVN4"/>
<evidence type="ECO:0000259" key="4">
    <source>
        <dbReference type="PROSITE" id="PS50966"/>
    </source>
</evidence>
<keyword evidence="1 2" id="KW-0863">Zinc-finger</keyword>
<dbReference type="PROSITE" id="PS50966">
    <property type="entry name" value="ZF_SWIM"/>
    <property type="match status" value="1"/>
</dbReference>
<evidence type="ECO:0000313" key="6">
    <source>
        <dbReference type="Proteomes" id="UP001279734"/>
    </source>
</evidence>
<comment type="similarity">
    <text evidence="2">Belongs to the FHY3/FAR1 family.</text>
</comment>
<feature type="region of interest" description="Disordered" evidence="3">
    <location>
        <begin position="178"/>
        <end position="216"/>
    </location>
</feature>
<sequence>MSNSPLMIQLAQIYTPTIFKMMQSEMVEASAWRMVSRQDPEYVLASHADPRHIVKVIFEQEAEVIECQCRLMETNGIICAHVFKVFIIHDVIAIPEKYILHRWTRKARSYTPTLCSDRIVSGDDKGGWSGRIMSKVMRNCLLVGDYPEAREEIEDNVTKMDEIVHKVLNLHVGEGTSNVSMPQQLTDGSVKGVKNRDGRRATKRPKSCLERRRAKKKDQVTIGAHNLMSDSQYQPILQISDHHYQSPHLMSGHDYQLSGMTYTQLLQEQHMTVSQNPLYITTEPSDGDQEVAEEEDSD</sequence>
<dbReference type="Proteomes" id="UP001279734">
    <property type="component" value="Unassembled WGS sequence"/>
</dbReference>
<dbReference type="PANTHER" id="PTHR31669:SF302">
    <property type="entry name" value="PROTEIN FAR1-RELATED SEQUENCE"/>
    <property type="match status" value="1"/>
</dbReference>
<dbReference type="InterPro" id="IPR007527">
    <property type="entry name" value="Znf_SWIM"/>
</dbReference>
<organism evidence="5 6">
    <name type="scientific">Nepenthes gracilis</name>
    <name type="common">Slender pitcher plant</name>
    <dbReference type="NCBI Taxonomy" id="150966"/>
    <lineage>
        <taxon>Eukaryota</taxon>
        <taxon>Viridiplantae</taxon>
        <taxon>Streptophyta</taxon>
        <taxon>Embryophyta</taxon>
        <taxon>Tracheophyta</taxon>
        <taxon>Spermatophyta</taxon>
        <taxon>Magnoliopsida</taxon>
        <taxon>eudicotyledons</taxon>
        <taxon>Gunneridae</taxon>
        <taxon>Pentapetalae</taxon>
        <taxon>Caryophyllales</taxon>
        <taxon>Nepenthaceae</taxon>
        <taxon>Nepenthes</taxon>
    </lineage>
</organism>
<feature type="compositionally biased region" description="Polar residues" evidence="3">
    <location>
        <begin position="178"/>
        <end position="187"/>
    </location>
</feature>
<keyword evidence="2" id="KW-0479">Metal-binding</keyword>
<comment type="caution">
    <text evidence="5">The sequence shown here is derived from an EMBL/GenBank/DDBJ whole genome shotgun (WGS) entry which is preliminary data.</text>
</comment>
<name>A0AAD3XVN4_NEPGR</name>
<evidence type="ECO:0000256" key="1">
    <source>
        <dbReference type="PROSITE-ProRule" id="PRU00325"/>
    </source>
</evidence>
<proteinExistence type="inferred from homology"/>
<evidence type="ECO:0000313" key="5">
    <source>
        <dbReference type="EMBL" id="GMH18209.1"/>
    </source>
</evidence>
<evidence type="ECO:0000256" key="2">
    <source>
        <dbReference type="RuleBase" id="RU367018"/>
    </source>
</evidence>
<dbReference type="GO" id="GO:0005634">
    <property type="term" value="C:nucleus"/>
    <property type="evidence" value="ECO:0007669"/>
    <property type="project" value="UniProtKB-SubCell"/>
</dbReference>
<gene>
    <name evidence="5" type="ORF">Nepgr_020050</name>
</gene>
<accession>A0AAD3XVN4</accession>
<comment type="subcellular location">
    <subcellularLocation>
        <location evidence="2">Nucleus</location>
    </subcellularLocation>
</comment>
<keyword evidence="2" id="KW-0862">Zinc</keyword>
<dbReference type="PANTHER" id="PTHR31669">
    <property type="entry name" value="PROTEIN FAR1-RELATED SEQUENCE 10-RELATED"/>
    <property type="match status" value="1"/>
</dbReference>
<dbReference type="GO" id="GO:0008270">
    <property type="term" value="F:zinc ion binding"/>
    <property type="evidence" value="ECO:0007669"/>
    <property type="project" value="UniProtKB-UniRule"/>
</dbReference>
<reference evidence="5" key="1">
    <citation type="submission" date="2023-05" db="EMBL/GenBank/DDBJ databases">
        <title>Nepenthes gracilis genome sequencing.</title>
        <authorList>
            <person name="Fukushima K."/>
        </authorList>
    </citation>
    <scope>NUCLEOTIDE SEQUENCE</scope>
    <source>
        <strain evidence="5">SING2019-196</strain>
    </source>
</reference>
<feature type="domain" description="SWIM-type" evidence="4">
    <location>
        <begin position="52"/>
        <end position="90"/>
    </location>
</feature>
<protein>
    <recommendedName>
        <fullName evidence="2">Protein FAR1-RELATED SEQUENCE</fullName>
    </recommendedName>
</protein>
<dbReference type="EMBL" id="BSYO01000019">
    <property type="protein sequence ID" value="GMH18209.1"/>
    <property type="molecule type" value="Genomic_DNA"/>
</dbReference>
<comment type="function">
    <text evidence="2">Putative transcription activator involved in regulating light control of development.</text>
</comment>
<dbReference type="GO" id="GO:0006355">
    <property type="term" value="P:regulation of DNA-templated transcription"/>
    <property type="evidence" value="ECO:0007669"/>
    <property type="project" value="UniProtKB-UniRule"/>
</dbReference>